<evidence type="ECO:0000313" key="3">
    <source>
        <dbReference type="Proteomes" id="UP000016930"/>
    </source>
</evidence>
<proteinExistence type="predicted"/>
<dbReference type="EMBL" id="KB445803">
    <property type="protein sequence ID" value="EMD34363.1"/>
    <property type="molecule type" value="Genomic_DNA"/>
</dbReference>
<evidence type="ECO:0000313" key="2">
    <source>
        <dbReference type="EMBL" id="EMD34363.1"/>
    </source>
</evidence>
<protein>
    <submittedName>
        <fullName evidence="2">Uncharacterized protein</fullName>
    </submittedName>
</protein>
<accession>M2QBK0</accession>
<evidence type="ECO:0000256" key="1">
    <source>
        <dbReference type="SAM" id="MobiDB-lite"/>
    </source>
</evidence>
<feature type="compositionally biased region" description="Basic and acidic residues" evidence="1">
    <location>
        <begin position="60"/>
        <end position="70"/>
    </location>
</feature>
<dbReference type="Proteomes" id="UP000016930">
    <property type="component" value="Unassembled WGS sequence"/>
</dbReference>
<name>M2QBK0_CERS8</name>
<dbReference type="HOGENOM" id="CLU_1023071_0_0_1"/>
<feature type="region of interest" description="Disordered" evidence="1">
    <location>
        <begin position="238"/>
        <end position="272"/>
    </location>
</feature>
<feature type="region of interest" description="Disordered" evidence="1">
    <location>
        <begin position="46"/>
        <end position="71"/>
    </location>
</feature>
<reference evidence="2 3" key="1">
    <citation type="journal article" date="2012" name="Proc. Natl. Acad. Sci. U.S.A.">
        <title>Comparative genomics of Ceriporiopsis subvermispora and Phanerochaete chrysosporium provide insight into selective ligninolysis.</title>
        <authorList>
            <person name="Fernandez-Fueyo E."/>
            <person name="Ruiz-Duenas F.J."/>
            <person name="Ferreira P."/>
            <person name="Floudas D."/>
            <person name="Hibbett D.S."/>
            <person name="Canessa P."/>
            <person name="Larrondo L.F."/>
            <person name="James T.Y."/>
            <person name="Seelenfreund D."/>
            <person name="Lobos S."/>
            <person name="Polanco R."/>
            <person name="Tello M."/>
            <person name="Honda Y."/>
            <person name="Watanabe T."/>
            <person name="Watanabe T."/>
            <person name="Ryu J.S."/>
            <person name="Kubicek C.P."/>
            <person name="Schmoll M."/>
            <person name="Gaskell J."/>
            <person name="Hammel K.E."/>
            <person name="St John F.J."/>
            <person name="Vanden Wymelenberg A."/>
            <person name="Sabat G."/>
            <person name="Splinter BonDurant S."/>
            <person name="Syed K."/>
            <person name="Yadav J.S."/>
            <person name="Doddapaneni H."/>
            <person name="Subramanian V."/>
            <person name="Lavin J.L."/>
            <person name="Oguiza J.A."/>
            <person name="Perez G."/>
            <person name="Pisabarro A.G."/>
            <person name="Ramirez L."/>
            <person name="Santoyo F."/>
            <person name="Master E."/>
            <person name="Coutinho P.M."/>
            <person name="Henrissat B."/>
            <person name="Lombard V."/>
            <person name="Magnuson J.K."/>
            <person name="Kuees U."/>
            <person name="Hori C."/>
            <person name="Igarashi K."/>
            <person name="Samejima M."/>
            <person name="Held B.W."/>
            <person name="Barry K.W."/>
            <person name="LaButti K.M."/>
            <person name="Lapidus A."/>
            <person name="Lindquist E.A."/>
            <person name="Lucas S.M."/>
            <person name="Riley R."/>
            <person name="Salamov A.A."/>
            <person name="Hoffmeister D."/>
            <person name="Schwenk D."/>
            <person name="Hadar Y."/>
            <person name="Yarden O."/>
            <person name="de Vries R.P."/>
            <person name="Wiebenga A."/>
            <person name="Stenlid J."/>
            <person name="Eastwood D."/>
            <person name="Grigoriev I.V."/>
            <person name="Berka R.M."/>
            <person name="Blanchette R.A."/>
            <person name="Kersten P."/>
            <person name="Martinez A.T."/>
            <person name="Vicuna R."/>
            <person name="Cullen D."/>
        </authorList>
    </citation>
    <scope>NUCLEOTIDE SEQUENCE [LARGE SCALE GENOMIC DNA]</scope>
    <source>
        <strain evidence="2 3">B</strain>
    </source>
</reference>
<sequence>MPAERRPSHSHHSRPEIGMLPNMTTNGTDLESNYVRVNSLEHPGFFSARRVPMSPPSSPNRDRRAQKQESEDWLALAPKGAKEILKTLDPPNCTPPRIQTAFAPKTFDDWKDQKNFTQDLFDRPIGLRICLNGTMNYGSLKPLVVVYDMAYLERPHPILGKYHLKACQHGCARIISEVTKEVVRQESFHLWFVKAPDFDLMFYLGVYRAYKAEDSIAFQYLDFDERFCASLLDIEAKGTDKKPRSKKPSSRNQSVSGPVSPRKSRGGRLYYG</sequence>
<feature type="region of interest" description="Disordered" evidence="1">
    <location>
        <begin position="1"/>
        <end position="29"/>
    </location>
</feature>
<keyword evidence="3" id="KW-1185">Reference proteome</keyword>
<gene>
    <name evidence="2" type="ORF">CERSUDRAFT_97624</name>
</gene>
<dbReference type="AlphaFoldDB" id="M2QBK0"/>
<dbReference type="OrthoDB" id="10552566at2759"/>
<organism evidence="2 3">
    <name type="scientific">Ceriporiopsis subvermispora (strain B)</name>
    <name type="common">White-rot fungus</name>
    <name type="synonym">Gelatoporia subvermispora</name>
    <dbReference type="NCBI Taxonomy" id="914234"/>
    <lineage>
        <taxon>Eukaryota</taxon>
        <taxon>Fungi</taxon>
        <taxon>Dikarya</taxon>
        <taxon>Basidiomycota</taxon>
        <taxon>Agaricomycotina</taxon>
        <taxon>Agaricomycetes</taxon>
        <taxon>Polyporales</taxon>
        <taxon>Gelatoporiaceae</taxon>
        <taxon>Gelatoporia</taxon>
    </lineage>
</organism>